<sequence>MKPNFFTTLFTLLMIQLGFAQNIKGKIIDSTTGETIPYANIKVNESENLVSNAEGFFTLSENNSKDETLLTVSYLGFVNRELTVEQLKRLDYTIKLDPGVFELNDVTVSNVKPNPYEIMANVQANLARNYETGETGSKEMLFYRSSNNFKPSLIDVEINKSTGFTKQALNKVNTDLKAFSKQLISHPPQEFTDILCNYYSVKTKKGDKFLLNSKLNILKATVLKNEGRSSSVDDLEKTALNMMLQHLDSTKYYRAKSGLFGSRDTISLRKDFNKKKKTGVDIEINSQLTATKASLNSFLSDANFLNSKKLDFIKKTDLYDYTYEGETYTSENEFAYVLSFKPRRSKAKYLGKLYISESDYAILRTDYILDEGEKLNNFNMKFLLGIKAYENVSKGTITYKKKAEDDSYYMQYAAIEKGNYFYLNRPLKFIELTSSEKDVLALDIKIEANTSNKIEFLNMSRTKTSLATFEKIKEADFKFTTIKSYDPTIWKDYNAIEPLQEMKQFKAMN</sequence>
<evidence type="ECO:0000313" key="1">
    <source>
        <dbReference type="EMBL" id="XDU94102.1"/>
    </source>
</evidence>
<accession>A0AB39VYG8</accession>
<keyword evidence="1" id="KW-0121">Carboxypeptidase</keyword>
<name>A0AB39VYG8_9FLAO</name>
<keyword evidence="1" id="KW-0645">Protease</keyword>
<proteinExistence type="predicted"/>
<dbReference type="InterPro" id="IPR008969">
    <property type="entry name" value="CarboxyPept-like_regulatory"/>
</dbReference>
<dbReference type="Pfam" id="PF13715">
    <property type="entry name" value="CarbopepD_reg_2"/>
    <property type="match status" value="1"/>
</dbReference>
<dbReference type="GO" id="GO:0004180">
    <property type="term" value="F:carboxypeptidase activity"/>
    <property type="evidence" value="ECO:0007669"/>
    <property type="project" value="UniProtKB-KW"/>
</dbReference>
<reference evidence="1" key="1">
    <citation type="submission" date="2024-07" db="EMBL/GenBank/DDBJ databases">
        <authorList>
            <person name="Biller S.J."/>
        </authorList>
    </citation>
    <scope>NUCLEOTIDE SEQUENCE</scope>
    <source>
        <strain evidence="1">WC2409</strain>
    </source>
</reference>
<dbReference type="RefSeq" id="WP_369752258.1">
    <property type="nucleotide sequence ID" value="NZ_CP165625.1"/>
</dbReference>
<gene>
    <name evidence="1" type="ORF">AB3G34_09360</name>
</gene>
<dbReference type="EMBL" id="CP165625">
    <property type="protein sequence ID" value="XDU94102.1"/>
    <property type="molecule type" value="Genomic_DNA"/>
</dbReference>
<dbReference type="SUPFAM" id="SSF49464">
    <property type="entry name" value="Carboxypeptidase regulatory domain-like"/>
    <property type="match status" value="1"/>
</dbReference>
<dbReference type="AlphaFoldDB" id="A0AB39VYG8"/>
<organism evidence="1">
    <name type="scientific">Flavobacterium sp. WC2409</name>
    <dbReference type="NCBI Taxonomy" id="3234139"/>
    <lineage>
        <taxon>Bacteria</taxon>
        <taxon>Pseudomonadati</taxon>
        <taxon>Bacteroidota</taxon>
        <taxon>Flavobacteriia</taxon>
        <taxon>Flavobacteriales</taxon>
        <taxon>Flavobacteriaceae</taxon>
        <taxon>Flavobacterium</taxon>
    </lineage>
</organism>
<dbReference type="Gene3D" id="2.60.40.1120">
    <property type="entry name" value="Carboxypeptidase-like, regulatory domain"/>
    <property type="match status" value="1"/>
</dbReference>
<keyword evidence="1" id="KW-0378">Hydrolase</keyword>
<protein>
    <submittedName>
        <fullName evidence="1">Carboxypeptidase-like regulatory domain-containing protein</fullName>
    </submittedName>
</protein>